<keyword evidence="1" id="KW-0812">Transmembrane</keyword>
<evidence type="ECO:0000256" key="1">
    <source>
        <dbReference type="SAM" id="Phobius"/>
    </source>
</evidence>
<dbReference type="AlphaFoldDB" id="A0A7W1XDN3"/>
<comment type="caution">
    <text evidence="2">The sequence shown here is derived from an EMBL/GenBank/DDBJ whole genome shotgun (WGS) entry which is preliminary data.</text>
</comment>
<proteinExistence type="predicted"/>
<organism evidence="2 3">
    <name type="scientific">Thermoactinomyces daqus</name>
    <dbReference type="NCBI Taxonomy" id="1329516"/>
    <lineage>
        <taxon>Bacteria</taxon>
        <taxon>Bacillati</taxon>
        <taxon>Bacillota</taxon>
        <taxon>Bacilli</taxon>
        <taxon>Bacillales</taxon>
        <taxon>Thermoactinomycetaceae</taxon>
        <taxon>Thermoactinomyces</taxon>
    </lineage>
</organism>
<reference evidence="2 3" key="1">
    <citation type="submission" date="2020-07" db="EMBL/GenBank/DDBJ databases">
        <authorList>
            <person name="Feng H."/>
        </authorList>
    </citation>
    <scope>NUCLEOTIDE SEQUENCE [LARGE SCALE GENOMIC DNA]</scope>
    <source>
        <strain evidence="3">s-11</strain>
    </source>
</reference>
<evidence type="ECO:0000313" key="3">
    <source>
        <dbReference type="Proteomes" id="UP000530514"/>
    </source>
</evidence>
<dbReference type="Proteomes" id="UP000530514">
    <property type="component" value="Unassembled WGS sequence"/>
</dbReference>
<feature type="transmembrane region" description="Helical" evidence="1">
    <location>
        <begin position="27"/>
        <end position="47"/>
    </location>
</feature>
<protein>
    <submittedName>
        <fullName evidence="2">Uncharacterized protein</fullName>
    </submittedName>
</protein>
<accession>A0A7W1XDN3</accession>
<evidence type="ECO:0000313" key="2">
    <source>
        <dbReference type="EMBL" id="MBA4544642.1"/>
    </source>
</evidence>
<gene>
    <name evidence="2" type="ORF">H1164_17585</name>
</gene>
<name>A0A7W1XDN3_9BACL</name>
<sequence>MKYLTAIFLLALGIVAAIGTAFKWPGYLTWSLIILFFILAAYSTKYLNLKNKKIDKSE</sequence>
<dbReference type="RefSeq" id="WP_160173883.1">
    <property type="nucleotide sequence ID" value="NZ_JACEIP010000054.1"/>
</dbReference>
<keyword evidence="3" id="KW-1185">Reference proteome</keyword>
<keyword evidence="1" id="KW-1133">Transmembrane helix</keyword>
<keyword evidence="1" id="KW-0472">Membrane</keyword>
<dbReference type="EMBL" id="JACEIP010000054">
    <property type="protein sequence ID" value="MBA4544642.1"/>
    <property type="molecule type" value="Genomic_DNA"/>
</dbReference>